<evidence type="ECO:0000313" key="15">
    <source>
        <dbReference type="Proteomes" id="UP001500740"/>
    </source>
</evidence>
<feature type="binding site" evidence="11">
    <location>
        <begin position="37"/>
        <end position="44"/>
    </location>
    <ligand>
        <name>ATP</name>
        <dbReference type="ChEBI" id="CHEBI:30616"/>
    </ligand>
</feature>
<comment type="catalytic activity">
    <reaction evidence="8">
        <text>Couples ATP hydrolysis with the unwinding of duplex DNA by translocating in the 3'-5' direction.</text>
        <dbReference type="EC" id="5.6.2.4"/>
    </reaction>
</comment>
<keyword evidence="15" id="KW-1185">Reference proteome</keyword>
<evidence type="ECO:0000256" key="2">
    <source>
        <dbReference type="ARBA" id="ARBA00022741"/>
    </source>
</evidence>
<dbReference type="InterPro" id="IPR027417">
    <property type="entry name" value="P-loop_NTPase"/>
</dbReference>
<proteinExistence type="inferred from homology"/>
<dbReference type="EMBL" id="BAAACZ010000003">
    <property type="protein sequence ID" value="GAA0451292.1"/>
    <property type="molecule type" value="Genomic_DNA"/>
</dbReference>
<dbReference type="Gene3D" id="1.10.10.160">
    <property type="match status" value="1"/>
</dbReference>
<evidence type="ECO:0000256" key="5">
    <source>
        <dbReference type="ARBA" id="ARBA00022840"/>
    </source>
</evidence>
<dbReference type="PANTHER" id="PTHR11070">
    <property type="entry name" value="UVRD / RECB / PCRA DNA HELICASE FAMILY MEMBER"/>
    <property type="match status" value="1"/>
</dbReference>
<reference evidence="15" key="1">
    <citation type="journal article" date="2019" name="Int. J. Syst. Evol. Microbiol.">
        <title>The Global Catalogue of Microorganisms (GCM) 10K type strain sequencing project: providing services to taxonomists for standard genome sequencing and annotation.</title>
        <authorList>
            <consortium name="The Broad Institute Genomics Platform"/>
            <consortium name="The Broad Institute Genome Sequencing Center for Infectious Disease"/>
            <person name="Wu L."/>
            <person name="Ma J."/>
        </authorList>
    </citation>
    <scope>NUCLEOTIDE SEQUENCE [LARGE SCALE GENOMIC DNA]</scope>
    <source>
        <strain evidence="15">JCM 14193</strain>
    </source>
</reference>
<sequence>MSLHTFFDRKEDEIGVKLNDVQQEAVLTTEGPLLLLASPGSGKTTTIIMRIGYLIEKKAVEPTRIKAVTFSRASALDMKERYQAFFPKLAPVDFSTIHSLAFQVVREYLYKQGVTYELIEGEIDRPQFHKRMVLRDLFMQLNDEHITDDQLDELSTYISLVKNKLLPEEKWQTVECDVPAALDILKRYEAFKQEAPAHLLVDFDDMLTTANEAFENDHKLLAKYQQQYDYLLTDESQDTSMVQHAIIEKLVRQHQNLCVVADDDQSIYTWRAAEPQYLLDFKKIYPNATILMMEQNYRSTKEIVQTANQFIKQNKNRYDKHMFTENRSHEKVQLKSFTLYDEQVEYIIKQLKSVNNHHDVAILYRNNGSSIILADALNEAGISFYMKDQDQRFFNHWVVQDILNFMRLAYDVSRVDVFERVYSKFYGFLSKQQVEQVRQNPSQQSVFERLIKYGHLKDFQVKKFKQYQLIYQNIHDYSPKEVIRQIRKDLGYEKVIKDMCKRLGFNEEGLIETLNLLEVIAEKAEDMIAFARRLLHLEQLMKESKFNKHQNAVTLSTFHSAKGLEFQSVYMVDLIQGVIPSRTDLEDFKEGKVASIEEAVRLFYVGMTRAETKLELLTYERKYNAKVQPSKFYFDVASLVNPSENRQVKKQHVAVKKKQYNPNAIQSEDEISVGLIVKHRVFGKGEIVDYMSGSIMIQFESDLKELALSTCLDYGLIELVKNY</sequence>
<keyword evidence="6" id="KW-0238">DNA-binding</keyword>
<evidence type="ECO:0000259" key="12">
    <source>
        <dbReference type="PROSITE" id="PS51198"/>
    </source>
</evidence>
<dbReference type="PROSITE" id="PS51198">
    <property type="entry name" value="UVRD_HELICASE_ATP_BIND"/>
    <property type="match status" value="1"/>
</dbReference>
<evidence type="ECO:0000256" key="1">
    <source>
        <dbReference type="ARBA" id="ARBA00009922"/>
    </source>
</evidence>
<evidence type="ECO:0000256" key="11">
    <source>
        <dbReference type="PROSITE-ProRule" id="PRU00560"/>
    </source>
</evidence>
<keyword evidence="5 11" id="KW-0067">ATP-binding</keyword>
<dbReference type="Gene3D" id="3.40.50.300">
    <property type="entry name" value="P-loop containing nucleotide triphosphate hydrolases"/>
    <property type="match status" value="2"/>
</dbReference>
<dbReference type="RefSeq" id="WP_343781226.1">
    <property type="nucleotide sequence ID" value="NZ_BAAACZ010000003.1"/>
</dbReference>
<evidence type="ECO:0000256" key="8">
    <source>
        <dbReference type="ARBA" id="ARBA00034617"/>
    </source>
</evidence>
<dbReference type="Pfam" id="PF00580">
    <property type="entry name" value="UvrD-helicase"/>
    <property type="match status" value="1"/>
</dbReference>
<evidence type="ECO:0000313" key="14">
    <source>
        <dbReference type="EMBL" id="GAA0451292.1"/>
    </source>
</evidence>
<dbReference type="GO" id="GO:0004386">
    <property type="term" value="F:helicase activity"/>
    <property type="evidence" value="ECO:0007669"/>
    <property type="project" value="UniProtKB-KW"/>
</dbReference>
<accession>A0ABP3JEL0</accession>
<organism evidence="14 15">
    <name type="scientific">Alkalibacillus silvisoli</name>
    <dbReference type="NCBI Taxonomy" id="392823"/>
    <lineage>
        <taxon>Bacteria</taxon>
        <taxon>Bacillati</taxon>
        <taxon>Bacillota</taxon>
        <taxon>Bacilli</taxon>
        <taxon>Bacillales</taxon>
        <taxon>Bacillaceae</taxon>
        <taxon>Alkalibacillus</taxon>
    </lineage>
</organism>
<evidence type="ECO:0000256" key="10">
    <source>
        <dbReference type="ARBA" id="ARBA00048988"/>
    </source>
</evidence>
<protein>
    <recommendedName>
        <fullName evidence="9">DNA 3'-5' helicase</fullName>
        <ecNumber evidence="9">5.6.2.4</ecNumber>
    </recommendedName>
</protein>
<dbReference type="SUPFAM" id="SSF52540">
    <property type="entry name" value="P-loop containing nucleoside triphosphate hydrolases"/>
    <property type="match status" value="1"/>
</dbReference>
<evidence type="ECO:0000256" key="9">
    <source>
        <dbReference type="ARBA" id="ARBA00034808"/>
    </source>
</evidence>
<keyword evidence="3 11" id="KW-0378">Hydrolase</keyword>
<dbReference type="InterPro" id="IPR014017">
    <property type="entry name" value="DNA_helicase_UvrD-like_C"/>
</dbReference>
<keyword evidence="2 11" id="KW-0547">Nucleotide-binding</keyword>
<evidence type="ECO:0000256" key="3">
    <source>
        <dbReference type="ARBA" id="ARBA00022801"/>
    </source>
</evidence>
<evidence type="ECO:0000256" key="6">
    <source>
        <dbReference type="ARBA" id="ARBA00023125"/>
    </source>
</evidence>
<comment type="caution">
    <text evidence="14">The sequence shown here is derived from an EMBL/GenBank/DDBJ whole genome shotgun (WGS) entry which is preliminary data.</text>
</comment>
<dbReference type="EC" id="5.6.2.4" evidence="9"/>
<evidence type="ECO:0000256" key="4">
    <source>
        <dbReference type="ARBA" id="ARBA00022806"/>
    </source>
</evidence>
<keyword evidence="7" id="KW-0413">Isomerase</keyword>
<dbReference type="Pfam" id="PF13361">
    <property type="entry name" value="UvrD_C"/>
    <property type="match status" value="1"/>
</dbReference>
<dbReference type="Proteomes" id="UP001500740">
    <property type="component" value="Unassembled WGS sequence"/>
</dbReference>
<dbReference type="CDD" id="cd17932">
    <property type="entry name" value="DEXQc_UvrD"/>
    <property type="match status" value="1"/>
</dbReference>
<dbReference type="InterPro" id="IPR000212">
    <property type="entry name" value="DNA_helicase_UvrD/REP"/>
</dbReference>
<dbReference type="Gene3D" id="1.10.486.10">
    <property type="entry name" value="PCRA, domain 4"/>
    <property type="match status" value="1"/>
</dbReference>
<dbReference type="PROSITE" id="PS51217">
    <property type="entry name" value="UVRD_HELICASE_CTER"/>
    <property type="match status" value="1"/>
</dbReference>
<feature type="domain" description="UvrD-like helicase C-terminal" evidence="13">
    <location>
        <begin position="301"/>
        <end position="563"/>
    </location>
</feature>
<comment type="catalytic activity">
    <reaction evidence="10">
        <text>ATP + H2O = ADP + phosphate + H(+)</text>
        <dbReference type="Rhea" id="RHEA:13065"/>
        <dbReference type="ChEBI" id="CHEBI:15377"/>
        <dbReference type="ChEBI" id="CHEBI:15378"/>
        <dbReference type="ChEBI" id="CHEBI:30616"/>
        <dbReference type="ChEBI" id="CHEBI:43474"/>
        <dbReference type="ChEBI" id="CHEBI:456216"/>
        <dbReference type="EC" id="5.6.2.4"/>
    </reaction>
</comment>
<dbReference type="PANTHER" id="PTHR11070:SF2">
    <property type="entry name" value="ATP-DEPENDENT DNA HELICASE SRS2"/>
    <property type="match status" value="1"/>
</dbReference>
<dbReference type="InterPro" id="IPR013986">
    <property type="entry name" value="DExx_box_DNA_helicase_dom_sf"/>
</dbReference>
<gene>
    <name evidence="14" type="ORF">GCM10008935_02270</name>
</gene>
<name>A0ABP3JEL0_9BACI</name>
<evidence type="ECO:0000256" key="7">
    <source>
        <dbReference type="ARBA" id="ARBA00023235"/>
    </source>
</evidence>
<feature type="domain" description="UvrD-like helicase ATP-binding" evidence="12">
    <location>
        <begin position="16"/>
        <end position="300"/>
    </location>
</feature>
<comment type="similarity">
    <text evidence="1">Belongs to the helicase family. UvrD subfamily.</text>
</comment>
<evidence type="ECO:0000259" key="13">
    <source>
        <dbReference type="PROSITE" id="PS51217"/>
    </source>
</evidence>
<dbReference type="InterPro" id="IPR014016">
    <property type="entry name" value="UvrD-like_ATP-bd"/>
</dbReference>
<keyword evidence="4 11" id="KW-0347">Helicase</keyword>